<dbReference type="NCBIfam" id="TIGR00369">
    <property type="entry name" value="unchar_dom_1"/>
    <property type="match status" value="1"/>
</dbReference>
<comment type="similarity">
    <text evidence="1">Belongs to the thioesterase PaaI family.</text>
</comment>
<proteinExistence type="inferred from homology"/>
<dbReference type="Pfam" id="PF03061">
    <property type="entry name" value="4HBT"/>
    <property type="match status" value="1"/>
</dbReference>
<evidence type="ECO:0000256" key="2">
    <source>
        <dbReference type="ARBA" id="ARBA00022801"/>
    </source>
</evidence>
<dbReference type="InterPro" id="IPR006683">
    <property type="entry name" value="Thioestr_dom"/>
</dbReference>
<organism evidence="4 5">
    <name type="scientific">Litchfieldia salsa</name>
    <dbReference type="NCBI Taxonomy" id="930152"/>
    <lineage>
        <taxon>Bacteria</taxon>
        <taxon>Bacillati</taxon>
        <taxon>Bacillota</taxon>
        <taxon>Bacilli</taxon>
        <taxon>Bacillales</taxon>
        <taxon>Bacillaceae</taxon>
        <taxon>Litchfieldia</taxon>
    </lineage>
</organism>
<reference evidence="5" key="1">
    <citation type="submission" date="2016-10" db="EMBL/GenBank/DDBJ databases">
        <authorList>
            <person name="Varghese N."/>
            <person name="Submissions S."/>
        </authorList>
    </citation>
    <scope>NUCLEOTIDE SEQUENCE [LARGE SCALE GENOMIC DNA]</scope>
    <source>
        <strain evidence="5">IBRC-M10078</strain>
    </source>
</reference>
<keyword evidence="5" id="KW-1185">Reference proteome</keyword>
<accession>A0A1H0RGR1</accession>
<name>A0A1H0RGR1_9BACI</name>
<dbReference type="AlphaFoldDB" id="A0A1H0RGR1"/>
<evidence type="ECO:0000313" key="4">
    <source>
        <dbReference type="EMBL" id="SDP28605.1"/>
    </source>
</evidence>
<dbReference type="PANTHER" id="PTHR21660:SF1">
    <property type="entry name" value="ACYL-COENZYME A THIOESTERASE 13"/>
    <property type="match status" value="1"/>
</dbReference>
<dbReference type="RefSeq" id="WP_090850508.1">
    <property type="nucleotide sequence ID" value="NZ_FNJU01000002.1"/>
</dbReference>
<evidence type="ECO:0000313" key="5">
    <source>
        <dbReference type="Proteomes" id="UP000199159"/>
    </source>
</evidence>
<dbReference type="CDD" id="cd03443">
    <property type="entry name" value="PaaI_thioesterase"/>
    <property type="match status" value="1"/>
</dbReference>
<keyword evidence="2" id="KW-0378">Hydrolase</keyword>
<gene>
    <name evidence="4" type="ORF">SAMN05216565_102202</name>
</gene>
<dbReference type="SUPFAM" id="SSF54637">
    <property type="entry name" value="Thioesterase/thiol ester dehydrase-isomerase"/>
    <property type="match status" value="1"/>
</dbReference>
<sequence length="162" mass="17921">MKEELLNQLNEVYSEASEAEKKTIEELINAILRKQKNENSSYLSEILQAKGRFIDNHYEITIPNSEIIQNSLNIVHGGITATLIDSAMGGLVFELLPEHQAAVTTELKVNYLAPGIGSSLTCIATLINKGTNLIVTEGKVYRDDGKLMAHATGSFYIIKRKK</sequence>
<feature type="domain" description="Thioesterase" evidence="3">
    <location>
        <begin position="73"/>
        <end position="148"/>
    </location>
</feature>
<dbReference type="InterPro" id="IPR029069">
    <property type="entry name" value="HotDog_dom_sf"/>
</dbReference>
<dbReference type="EMBL" id="FNJU01000002">
    <property type="protein sequence ID" value="SDP28605.1"/>
    <property type="molecule type" value="Genomic_DNA"/>
</dbReference>
<dbReference type="Proteomes" id="UP000199159">
    <property type="component" value="Unassembled WGS sequence"/>
</dbReference>
<dbReference type="STRING" id="930152.SAMN05216565_102202"/>
<evidence type="ECO:0000259" key="3">
    <source>
        <dbReference type="Pfam" id="PF03061"/>
    </source>
</evidence>
<evidence type="ECO:0000256" key="1">
    <source>
        <dbReference type="ARBA" id="ARBA00008324"/>
    </source>
</evidence>
<dbReference type="InterPro" id="IPR003736">
    <property type="entry name" value="PAAI_dom"/>
</dbReference>
<dbReference type="GO" id="GO:0047617">
    <property type="term" value="F:fatty acyl-CoA hydrolase activity"/>
    <property type="evidence" value="ECO:0007669"/>
    <property type="project" value="InterPro"/>
</dbReference>
<dbReference type="Gene3D" id="3.10.129.10">
    <property type="entry name" value="Hotdog Thioesterase"/>
    <property type="match status" value="1"/>
</dbReference>
<dbReference type="OrthoDB" id="2139465at2"/>
<dbReference type="PANTHER" id="PTHR21660">
    <property type="entry name" value="THIOESTERASE SUPERFAMILY MEMBER-RELATED"/>
    <property type="match status" value="1"/>
</dbReference>
<protein>
    <submittedName>
        <fullName evidence="4">Uncharacterized domain 1-containing protein</fullName>
    </submittedName>
</protein>
<dbReference type="InterPro" id="IPR039298">
    <property type="entry name" value="ACOT13"/>
</dbReference>